<organism evidence="1 2">
    <name type="scientific">Phascolomyces articulosus</name>
    <dbReference type="NCBI Taxonomy" id="60185"/>
    <lineage>
        <taxon>Eukaryota</taxon>
        <taxon>Fungi</taxon>
        <taxon>Fungi incertae sedis</taxon>
        <taxon>Mucoromycota</taxon>
        <taxon>Mucoromycotina</taxon>
        <taxon>Mucoromycetes</taxon>
        <taxon>Mucorales</taxon>
        <taxon>Lichtheimiaceae</taxon>
        <taxon>Phascolomyces</taxon>
    </lineage>
</organism>
<name>A0AAD5KLR9_9FUNG</name>
<comment type="caution">
    <text evidence="1">The sequence shown here is derived from an EMBL/GenBank/DDBJ whole genome shotgun (WGS) entry which is preliminary data.</text>
</comment>
<dbReference type="Proteomes" id="UP001209540">
    <property type="component" value="Unassembled WGS sequence"/>
</dbReference>
<proteinExistence type="predicted"/>
<accession>A0AAD5KLR9</accession>
<gene>
    <name evidence="1" type="ORF">BDA99DRAFT_588622</name>
</gene>
<reference evidence="1" key="2">
    <citation type="submission" date="2023-02" db="EMBL/GenBank/DDBJ databases">
        <authorList>
            <consortium name="DOE Joint Genome Institute"/>
            <person name="Mondo S.J."/>
            <person name="Chang Y."/>
            <person name="Wang Y."/>
            <person name="Ahrendt S."/>
            <person name="Andreopoulos W."/>
            <person name="Barry K."/>
            <person name="Beard J."/>
            <person name="Benny G.L."/>
            <person name="Blankenship S."/>
            <person name="Bonito G."/>
            <person name="Cuomo C."/>
            <person name="Desiro A."/>
            <person name="Gervers K.A."/>
            <person name="Hundley H."/>
            <person name="Kuo A."/>
            <person name="LaButti K."/>
            <person name="Lang B.F."/>
            <person name="Lipzen A."/>
            <person name="O'Donnell K."/>
            <person name="Pangilinan J."/>
            <person name="Reynolds N."/>
            <person name="Sandor L."/>
            <person name="Smith M.W."/>
            <person name="Tsang A."/>
            <person name="Grigoriev I.V."/>
            <person name="Stajich J.E."/>
            <person name="Spatafora J.W."/>
        </authorList>
    </citation>
    <scope>NUCLEOTIDE SEQUENCE</scope>
    <source>
        <strain evidence="1">RSA 2281</strain>
    </source>
</reference>
<reference evidence="1" key="1">
    <citation type="journal article" date="2022" name="IScience">
        <title>Evolution of zygomycete secretomes and the origins of terrestrial fungal ecologies.</title>
        <authorList>
            <person name="Chang Y."/>
            <person name="Wang Y."/>
            <person name="Mondo S."/>
            <person name="Ahrendt S."/>
            <person name="Andreopoulos W."/>
            <person name="Barry K."/>
            <person name="Beard J."/>
            <person name="Benny G.L."/>
            <person name="Blankenship S."/>
            <person name="Bonito G."/>
            <person name="Cuomo C."/>
            <person name="Desiro A."/>
            <person name="Gervers K.A."/>
            <person name="Hundley H."/>
            <person name="Kuo A."/>
            <person name="LaButti K."/>
            <person name="Lang B.F."/>
            <person name="Lipzen A."/>
            <person name="O'Donnell K."/>
            <person name="Pangilinan J."/>
            <person name="Reynolds N."/>
            <person name="Sandor L."/>
            <person name="Smith M.E."/>
            <person name="Tsang A."/>
            <person name="Grigoriev I.V."/>
            <person name="Stajich J.E."/>
            <person name="Spatafora J.W."/>
        </authorList>
    </citation>
    <scope>NUCLEOTIDE SEQUENCE</scope>
    <source>
        <strain evidence="1">RSA 2281</strain>
    </source>
</reference>
<protein>
    <submittedName>
        <fullName evidence="1">Uncharacterized protein</fullName>
    </submittedName>
</protein>
<dbReference type="EMBL" id="JAIXMP010000003">
    <property type="protein sequence ID" value="KAI9275688.1"/>
    <property type="molecule type" value="Genomic_DNA"/>
</dbReference>
<evidence type="ECO:0000313" key="2">
    <source>
        <dbReference type="Proteomes" id="UP001209540"/>
    </source>
</evidence>
<dbReference type="AlphaFoldDB" id="A0AAD5KLR9"/>
<evidence type="ECO:0000313" key="1">
    <source>
        <dbReference type="EMBL" id="KAI9275688.1"/>
    </source>
</evidence>
<keyword evidence="2" id="KW-1185">Reference proteome</keyword>
<sequence length="170" mass="20454">MWGDFLFQLKPNSDRTHGRIIASKYQVSSELIQVIESCPDHFFYFQKHLKQLRGNRFSNDTMIMRHSLVHYLSIVTSYSIEFESEVTIQIHKSYFEISEKIDPHRVLYLLQSVCKLRKNMWFSILFGPDLTLYKQSYVNICIQYFLLLQIILILRDEAYYNIWDILIIQQ</sequence>